<dbReference type="GO" id="GO:0006364">
    <property type="term" value="P:rRNA processing"/>
    <property type="evidence" value="ECO:0007669"/>
    <property type="project" value="TreeGrafter"/>
</dbReference>
<dbReference type="InterPro" id="IPR045227">
    <property type="entry name" value="WDR18/Ipi3/RID3"/>
</dbReference>
<dbReference type="GO" id="GO:0005656">
    <property type="term" value="C:nuclear pre-replicative complex"/>
    <property type="evidence" value="ECO:0007669"/>
    <property type="project" value="TreeGrafter"/>
</dbReference>
<evidence type="ECO:0000256" key="2">
    <source>
        <dbReference type="ARBA" id="ARBA00022737"/>
    </source>
</evidence>
<keyword evidence="1" id="KW-0853">WD repeat</keyword>
<dbReference type="GO" id="GO:0120330">
    <property type="term" value="C:rixosome complex"/>
    <property type="evidence" value="ECO:0007669"/>
    <property type="project" value="TreeGrafter"/>
</dbReference>
<dbReference type="InterPro" id="IPR015943">
    <property type="entry name" value="WD40/YVTN_repeat-like_dom_sf"/>
</dbReference>
<evidence type="ECO:0000313" key="3">
    <source>
        <dbReference type="EMBL" id="GIX83695.1"/>
    </source>
</evidence>
<keyword evidence="2" id="KW-0677">Repeat</keyword>
<dbReference type="Proteomes" id="UP001054945">
    <property type="component" value="Unassembled WGS sequence"/>
</dbReference>
<evidence type="ECO:0000256" key="1">
    <source>
        <dbReference type="ARBA" id="ARBA00022574"/>
    </source>
</evidence>
<dbReference type="GO" id="GO:0006261">
    <property type="term" value="P:DNA-templated DNA replication"/>
    <property type="evidence" value="ECO:0007669"/>
    <property type="project" value="TreeGrafter"/>
</dbReference>
<dbReference type="InterPro" id="IPR036322">
    <property type="entry name" value="WD40_repeat_dom_sf"/>
</dbReference>
<keyword evidence="4" id="KW-1185">Reference proteome</keyword>
<evidence type="ECO:0000313" key="4">
    <source>
        <dbReference type="Proteomes" id="UP001054945"/>
    </source>
</evidence>
<dbReference type="PANTHER" id="PTHR18763:SF0">
    <property type="entry name" value="WD REPEAT-CONTAINING PROTEIN 18"/>
    <property type="match status" value="1"/>
</dbReference>
<accession>A0AAV4NFZ1</accession>
<comment type="caution">
    <text evidence="3">The sequence shown here is derived from an EMBL/GenBank/DDBJ whole genome shotgun (WGS) entry which is preliminary data.</text>
</comment>
<protein>
    <submittedName>
        <fullName evidence="3">Uncharacterized protein</fullName>
    </submittedName>
</protein>
<dbReference type="EMBL" id="BPLR01003356">
    <property type="protein sequence ID" value="GIX83695.1"/>
    <property type="molecule type" value="Genomic_DNA"/>
</dbReference>
<reference evidence="3 4" key="1">
    <citation type="submission" date="2021-06" db="EMBL/GenBank/DDBJ databases">
        <title>Caerostris extrusa draft genome.</title>
        <authorList>
            <person name="Kono N."/>
            <person name="Arakawa K."/>
        </authorList>
    </citation>
    <scope>NUCLEOTIDE SEQUENCE [LARGE SCALE GENOMIC DNA]</scope>
</reference>
<dbReference type="Gene3D" id="2.130.10.10">
    <property type="entry name" value="YVTN repeat-like/Quinoprotein amine dehydrogenase"/>
    <property type="match status" value="1"/>
</dbReference>
<dbReference type="SUPFAM" id="SSF50978">
    <property type="entry name" value="WD40 repeat-like"/>
    <property type="match status" value="1"/>
</dbReference>
<name>A0AAV4NFZ1_CAEEX</name>
<dbReference type="AlphaFoldDB" id="A0AAV4NFZ1"/>
<gene>
    <name evidence="3" type="ORF">CEXT_398181</name>
</gene>
<sequence length="246" mass="27342">MNWVLSDLLDAGVANEAEKDPNWIWRHHSTEVTGIASAKDVIATVSLDETCHLLCSASGSIYRTINVKRPLTAVTIGNDLLFLGDENGFLNVYELSDGVVDLEQKLFVKIHNSQIFSLSLSADFCKLITASEQCFKIISCARKRFKCLMSIAAQGKLTNAFFALKPRVFTTDLDSAPMDIHIFGIAQTSVNIVNMKTKFYSVFLISSNSLPTTAKGDMRKTANPEMVESEVDYKTTNGFCRYCKLR</sequence>
<dbReference type="PANTHER" id="PTHR18763">
    <property type="entry name" value="WD-REPEAT PROTEIN 18"/>
    <property type="match status" value="1"/>
</dbReference>
<proteinExistence type="predicted"/>
<organism evidence="3 4">
    <name type="scientific">Caerostris extrusa</name>
    <name type="common">Bark spider</name>
    <name type="synonym">Caerostris bankana</name>
    <dbReference type="NCBI Taxonomy" id="172846"/>
    <lineage>
        <taxon>Eukaryota</taxon>
        <taxon>Metazoa</taxon>
        <taxon>Ecdysozoa</taxon>
        <taxon>Arthropoda</taxon>
        <taxon>Chelicerata</taxon>
        <taxon>Arachnida</taxon>
        <taxon>Araneae</taxon>
        <taxon>Araneomorphae</taxon>
        <taxon>Entelegynae</taxon>
        <taxon>Araneoidea</taxon>
        <taxon>Araneidae</taxon>
        <taxon>Caerostris</taxon>
    </lineage>
</organism>